<proteinExistence type="predicted"/>
<dbReference type="Gene3D" id="2.30.30.40">
    <property type="entry name" value="SH3 Domains"/>
    <property type="match status" value="1"/>
</dbReference>
<reference evidence="9" key="3">
    <citation type="submission" date="2023-05" db="EMBL/GenBank/DDBJ databases">
        <authorList>
            <person name="Smith C.H."/>
        </authorList>
    </citation>
    <scope>NUCLEOTIDE SEQUENCE</scope>
    <source>
        <strain evidence="9">CHS0354</strain>
        <tissue evidence="9">Mantle</tissue>
    </source>
</reference>
<evidence type="ECO:0000256" key="5">
    <source>
        <dbReference type="PROSITE-ProRule" id="PRU00042"/>
    </source>
</evidence>
<evidence type="ECO:0000313" key="9">
    <source>
        <dbReference type="EMBL" id="KAK3581357.1"/>
    </source>
</evidence>
<keyword evidence="4" id="KW-0862">Zinc</keyword>
<evidence type="ECO:0000256" key="1">
    <source>
        <dbReference type="ARBA" id="ARBA00022443"/>
    </source>
</evidence>
<evidence type="ECO:0000256" key="6">
    <source>
        <dbReference type="PROSITE-ProRule" id="PRU00192"/>
    </source>
</evidence>
<protein>
    <submittedName>
        <fullName evidence="9">Uncharacterized protein</fullName>
    </submittedName>
</protein>
<evidence type="ECO:0000256" key="3">
    <source>
        <dbReference type="ARBA" id="ARBA00022771"/>
    </source>
</evidence>
<keyword evidence="2" id="KW-0479">Metal-binding</keyword>
<dbReference type="PROSITE" id="PS50002">
    <property type="entry name" value="SH3"/>
    <property type="match status" value="1"/>
</dbReference>
<dbReference type="SMART" id="SM00326">
    <property type="entry name" value="SH3"/>
    <property type="match status" value="1"/>
</dbReference>
<feature type="domain" description="SH3" evidence="7">
    <location>
        <begin position="43"/>
        <end position="111"/>
    </location>
</feature>
<dbReference type="AlphaFoldDB" id="A0AAE0VLK3"/>
<dbReference type="InterPro" id="IPR036236">
    <property type="entry name" value="Znf_C2H2_sf"/>
</dbReference>
<dbReference type="PROSITE" id="PS00028">
    <property type="entry name" value="ZINC_FINGER_C2H2_1"/>
    <property type="match status" value="1"/>
</dbReference>
<reference evidence="9" key="2">
    <citation type="journal article" date="2021" name="Genome Biol. Evol.">
        <title>Developing a high-quality reference genome for a parasitic bivalve with doubly uniparental inheritance (Bivalvia: Unionida).</title>
        <authorList>
            <person name="Smith C.H."/>
        </authorList>
    </citation>
    <scope>NUCLEOTIDE SEQUENCE</scope>
    <source>
        <strain evidence="9">CHS0354</strain>
        <tissue evidence="9">Mantle</tissue>
    </source>
</reference>
<evidence type="ECO:0000259" key="8">
    <source>
        <dbReference type="PROSITE" id="PS50157"/>
    </source>
</evidence>
<dbReference type="SUPFAM" id="SSF50044">
    <property type="entry name" value="SH3-domain"/>
    <property type="match status" value="1"/>
</dbReference>
<name>A0AAE0VLK3_9BIVA</name>
<dbReference type="Proteomes" id="UP001195483">
    <property type="component" value="Unassembled WGS sequence"/>
</dbReference>
<dbReference type="SUPFAM" id="SSF57667">
    <property type="entry name" value="beta-beta-alpha zinc fingers"/>
    <property type="match status" value="1"/>
</dbReference>
<dbReference type="InterPro" id="IPR036028">
    <property type="entry name" value="SH3-like_dom_sf"/>
</dbReference>
<keyword evidence="10" id="KW-1185">Reference proteome</keyword>
<evidence type="ECO:0000313" key="10">
    <source>
        <dbReference type="Proteomes" id="UP001195483"/>
    </source>
</evidence>
<reference evidence="9" key="1">
    <citation type="journal article" date="2021" name="Genome Biol. Evol.">
        <title>A High-Quality Reference Genome for a Parasitic Bivalve with Doubly Uniparental Inheritance (Bivalvia: Unionida).</title>
        <authorList>
            <person name="Smith C.H."/>
        </authorList>
    </citation>
    <scope>NUCLEOTIDE SEQUENCE</scope>
    <source>
        <strain evidence="9">CHS0354</strain>
    </source>
</reference>
<dbReference type="InterPro" id="IPR001452">
    <property type="entry name" value="SH3_domain"/>
</dbReference>
<dbReference type="EMBL" id="JAEAOA010001006">
    <property type="protein sequence ID" value="KAK3581357.1"/>
    <property type="molecule type" value="Genomic_DNA"/>
</dbReference>
<feature type="domain" description="C2H2-type" evidence="8">
    <location>
        <begin position="158"/>
        <end position="187"/>
    </location>
</feature>
<gene>
    <name evidence="9" type="ORF">CHS0354_016200</name>
</gene>
<sequence length="191" mass="21518">MPPGQFQACKRGVFGLRNWDIPLRRPKVLLENNTYGTLDISMKEGQKLLVKYKYAANPNSPLGSNELSIKQKDIVYFICQHPSNSHWIKVHNPEDGQEGYVPASYVMVMEEELTSLPWLQSASSSVPQEAAEWKPYKSAYVPKGKEQPASSSNSINTFYCDVCSKEFNGPIPYQVHLKSRAHNEEVNALLG</sequence>
<dbReference type="InterPro" id="IPR022755">
    <property type="entry name" value="Znf_C2H2_jaz"/>
</dbReference>
<keyword evidence="3 5" id="KW-0863">Zinc-finger</keyword>
<keyword evidence="1 6" id="KW-0728">SH3 domain</keyword>
<evidence type="ECO:0000259" key="7">
    <source>
        <dbReference type="PROSITE" id="PS50002"/>
    </source>
</evidence>
<evidence type="ECO:0000256" key="2">
    <source>
        <dbReference type="ARBA" id="ARBA00022723"/>
    </source>
</evidence>
<evidence type="ECO:0000256" key="4">
    <source>
        <dbReference type="ARBA" id="ARBA00022833"/>
    </source>
</evidence>
<dbReference type="InterPro" id="IPR013087">
    <property type="entry name" value="Znf_C2H2_type"/>
</dbReference>
<dbReference type="Gene3D" id="3.30.160.60">
    <property type="entry name" value="Classic Zinc Finger"/>
    <property type="match status" value="1"/>
</dbReference>
<dbReference type="PROSITE" id="PS50157">
    <property type="entry name" value="ZINC_FINGER_C2H2_2"/>
    <property type="match status" value="1"/>
</dbReference>
<organism evidence="9 10">
    <name type="scientific">Potamilus streckersoni</name>
    <dbReference type="NCBI Taxonomy" id="2493646"/>
    <lineage>
        <taxon>Eukaryota</taxon>
        <taxon>Metazoa</taxon>
        <taxon>Spiralia</taxon>
        <taxon>Lophotrochozoa</taxon>
        <taxon>Mollusca</taxon>
        <taxon>Bivalvia</taxon>
        <taxon>Autobranchia</taxon>
        <taxon>Heteroconchia</taxon>
        <taxon>Palaeoheterodonta</taxon>
        <taxon>Unionida</taxon>
        <taxon>Unionoidea</taxon>
        <taxon>Unionidae</taxon>
        <taxon>Ambleminae</taxon>
        <taxon>Lampsilini</taxon>
        <taxon>Potamilus</taxon>
    </lineage>
</organism>
<dbReference type="Pfam" id="PF12171">
    <property type="entry name" value="zf-C2H2_jaz"/>
    <property type="match status" value="1"/>
</dbReference>
<accession>A0AAE0VLK3</accession>
<comment type="caution">
    <text evidence="9">The sequence shown here is derived from an EMBL/GenBank/DDBJ whole genome shotgun (WGS) entry which is preliminary data.</text>
</comment>
<dbReference type="GO" id="GO:0008270">
    <property type="term" value="F:zinc ion binding"/>
    <property type="evidence" value="ECO:0007669"/>
    <property type="project" value="UniProtKB-KW"/>
</dbReference>
<dbReference type="Pfam" id="PF14604">
    <property type="entry name" value="SH3_9"/>
    <property type="match status" value="1"/>
</dbReference>